<dbReference type="Gene3D" id="1.10.10.60">
    <property type="entry name" value="Homeodomain-like"/>
    <property type="match status" value="2"/>
</dbReference>
<comment type="caution">
    <text evidence="5">The sequence shown here is derived from an EMBL/GenBank/DDBJ whole genome shotgun (WGS) entry which is preliminary data.</text>
</comment>
<evidence type="ECO:0000313" key="5">
    <source>
        <dbReference type="EMBL" id="MBO9203285.1"/>
    </source>
</evidence>
<keyword evidence="1" id="KW-0805">Transcription regulation</keyword>
<reference evidence="5 6" key="1">
    <citation type="submission" date="2021-03" db="EMBL/GenBank/DDBJ databases">
        <title>Assistant Professor.</title>
        <authorList>
            <person name="Huq M.A."/>
        </authorList>
    </citation>
    <scope>NUCLEOTIDE SEQUENCE [LARGE SCALE GENOMIC DNA]</scope>
    <source>
        <strain evidence="5 6">MAH-29</strain>
    </source>
</reference>
<dbReference type="InterPro" id="IPR009057">
    <property type="entry name" value="Homeodomain-like_sf"/>
</dbReference>
<dbReference type="Pfam" id="PF12833">
    <property type="entry name" value="HTH_18"/>
    <property type="match status" value="1"/>
</dbReference>
<dbReference type="EMBL" id="JAGHKO010000006">
    <property type="protein sequence ID" value="MBO9203285.1"/>
    <property type="molecule type" value="Genomic_DNA"/>
</dbReference>
<dbReference type="PROSITE" id="PS00041">
    <property type="entry name" value="HTH_ARAC_FAMILY_1"/>
    <property type="match status" value="1"/>
</dbReference>
<dbReference type="PANTHER" id="PTHR47893:SF1">
    <property type="entry name" value="REGULATORY PROTEIN PCHR"/>
    <property type="match status" value="1"/>
</dbReference>
<evidence type="ECO:0000313" key="6">
    <source>
        <dbReference type="Proteomes" id="UP000677244"/>
    </source>
</evidence>
<keyword evidence="2" id="KW-0238">DNA-binding</keyword>
<accession>A0ABS3YZD3</accession>
<evidence type="ECO:0000256" key="2">
    <source>
        <dbReference type="ARBA" id="ARBA00023125"/>
    </source>
</evidence>
<dbReference type="InterPro" id="IPR018062">
    <property type="entry name" value="HTH_AraC-typ_CS"/>
</dbReference>
<keyword evidence="3" id="KW-0804">Transcription</keyword>
<organism evidence="5 6">
    <name type="scientific">Niastella soli</name>
    <dbReference type="NCBI Taxonomy" id="2821487"/>
    <lineage>
        <taxon>Bacteria</taxon>
        <taxon>Pseudomonadati</taxon>
        <taxon>Bacteroidota</taxon>
        <taxon>Chitinophagia</taxon>
        <taxon>Chitinophagales</taxon>
        <taxon>Chitinophagaceae</taxon>
        <taxon>Niastella</taxon>
    </lineage>
</organism>
<name>A0ABS3YZD3_9BACT</name>
<dbReference type="SUPFAM" id="SSF46689">
    <property type="entry name" value="Homeodomain-like"/>
    <property type="match status" value="2"/>
</dbReference>
<dbReference type="Proteomes" id="UP000677244">
    <property type="component" value="Unassembled WGS sequence"/>
</dbReference>
<evidence type="ECO:0000259" key="4">
    <source>
        <dbReference type="PROSITE" id="PS01124"/>
    </source>
</evidence>
<evidence type="ECO:0000256" key="3">
    <source>
        <dbReference type="ARBA" id="ARBA00023163"/>
    </source>
</evidence>
<dbReference type="PROSITE" id="PS01124">
    <property type="entry name" value="HTH_ARAC_FAMILY_2"/>
    <property type="match status" value="1"/>
</dbReference>
<evidence type="ECO:0000256" key="1">
    <source>
        <dbReference type="ARBA" id="ARBA00023015"/>
    </source>
</evidence>
<sequence length="129" mass="15106">MKKQTRAAIDEKKIIKARDILDNECHKPITLDYLSRRVGMTPKKLATGFKRKYYQSIQKYLIMARAITGMQLLLETELHIYEIAWETGYDVTRPFSQMFKKVTGRAPSKWRKAQLNNPPGTVPYIMLNR</sequence>
<dbReference type="SMART" id="SM00342">
    <property type="entry name" value="HTH_ARAC"/>
    <property type="match status" value="1"/>
</dbReference>
<proteinExistence type="predicted"/>
<gene>
    <name evidence="5" type="ORF">J7I42_23545</name>
</gene>
<dbReference type="InterPro" id="IPR018060">
    <property type="entry name" value="HTH_AraC"/>
</dbReference>
<dbReference type="PANTHER" id="PTHR47893">
    <property type="entry name" value="REGULATORY PROTEIN PCHR"/>
    <property type="match status" value="1"/>
</dbReference>
<feature type="domain" description="HTH araC/xylS-type" evidence="4">
    <location>
        <begin position="15"/>
        <end position="113"/>
    </location>
</feature>
<protein>
    <submittedName>
        <fullName evidence="5">Helix-turn-helix transcriptional regulator</fullName>
    </submittedName>
</protein>
<dbReference type="InterPro" id="IPR053142">
    <property type="entry name" value="PchR_regulatory_protein"/>
</dbReference>
<keyword evidence="6" id="KW-1185">Reference proteome</keyword>
<dbReference type="RefSeq" id="WP_209141341.1">
    <property type="nucleotide sequence ID" value="NZ_JAGHKO010000006.1"/>
</dbReference>